<organism evidence="2 3">
    <name type="scientific">Batillaria attramentaria</name>
    <dbReference type="NCBI Taxonomy" id="370345"/>
    <lineage>
        <taxon>Eukaryota</taxon>
        <taxon>Metazoa</taxon>
        <taxon>Spiralia</taxon>
        <taxon>Lophotrochozoa</taxon>
        <taxon>Mollusca</taxon>
        <taxon>Gastropoda</taxon>
        <taxon>Caenogastropoda</taxon>
        <taxon>Sorbeoconcha</taxon>
        <taxon>Cerithioidea</taxon>
        <taxon>Batillariidae</taxon>
        <taxon>Batillaria</taxon>
    </lineage>
</organism>
<feature type="chain" id="PRO_5044772005" description="Secreted protein" evidence="1">
    <location>
        <begin position="27"/>
        <end position="100"/>
    </location>
</feature>
<name>A0ABD0KFY7_9CAEN</name>
<evidence type="ECO:0008006" key="4">
    <source>
        <dbReference type="Google" id="ProtNLM"/>
    </source>
</evidence>
<evidence type="ECO:0000256" key="1">
    <source>
        <dbReference type="SAM" id="SignalP"/>
    </source>
</evidence>
<dbReference type="EMBL" id="JACVVK020000183">
    <property type="protein sequence ID" value="KAK7486158.1"/>
    <property type="molecule type" value="Genomic_DNA"/>
</dbReference>
<evidence type="ECO:0000313" key="2">
    <source>
        <dbReference type="EMBL" id="KAK7486158.1"/>
    </source>
</evidence>
<reference evidence="2 3" key="1">
    <citation type="journal article" date="2023" name="Sci. Data">
        <title>Genome assembly of the Korean intertidal mud-creeper Batillaria attramentaria.</title>
        <authorList>
            <person name="Patra A.K."/>
            <person name="Ho P.T."/>
            <person name="Jun S."/>
            <person name="Lee S.J."/>
            <person name="Kim Y."/>
            <person name="Won Y.J."/>
        </authorList>
    </citation>
    <scope>NUCLEOTIDE SEQUENCE [LARGE SCALE GENOMIC DNA]</scope>
    <source>
        <strain evidence="2">Wonlab-2016</strain>
    </source>
</reference>
<evidence type="ECO:0000313" key="3">
    <source>
        <dbReference type="Proteomes" id="UP001519460"/>
    </source>
</evidence>
<accession>A0ABD0KFY7</accession>
<proteinExistence type="predicted"/>
<dbReference type="AlphaFoldDB" id="A0ABD0KFY7"/>
<gene>
    <name evidence="2" type="ORF">BaRGS_00022624</name>
</gene>
<keyword evidence="3" id="KW-1185">Reference proteome</keyword>
<feature type="signal peptide" evidence="1">
    <location>
        <begin position="1"/>
        <end position="26"/>
    </location>
</feature>
<protein>
    <recommendedName>
        <fullName evidence="4">Secreted protein</fullName>
    </recommendedName>
</protein>
<comment type="caution">
    <text evidence="2">The sequence shown here is derived from an EMBL/GenBank/DDBJ whole genome shotgun (WGS) entry which is preliminary data.</text>
</comment>
<sequence>MLILLKITAILTVMAAISERLSRVAALSPEVILWQKADLVDVTFMDALLSSSKARSEKDCARLCGYSLIYTFTTSSGECRCHSSDMTSLSANFCASWVVL</sequence>
<dbReference type="Proteomes" id="UP001519460">
    <property type="component" value="Unassembled WGS sequence"/>
</dbReference>
<keyword evidence="1" id="KW-0732">Signal</keyword>